<dbReference type="PANTHER" id="PTHR46720">
    <property type="entry name" value="HYDROXYLASE, PUTATIVE (AFU_ORTHOLOGUE AFUA_3G01460)-RELATED"/>
    <property type="match status" value="1"/>
</dbReference>
<evidence type="ECO:0000256" key="3">
    <source>
        <dbReference type="ARBA" id="ARBA00023002"/>
    </source>
</evidence>
<dbReference type="GO" id="GO:0044550">
    <property type="term" value="P:secondary metabolite biosynthetic process"/>
    <property type="evidence" value="ECO:0007669"/>
    <property type="project" value="TreeGrafter"/>
</dbReference>
<dbReference type="Pfam" id="PF01494">
    <property type="entry name" value="FAD_binding_3"/>
    <property type="match status" value="1"/>
</dbReference>
<comment type="caution">
    <text evidence="5">The sequence shown here is derived from an EMBL/GenBank/DDBJ whole genome shotgun (WGS) entry which is preliminary data.</text>
</comment>
<dbReference type="SUPFAM" id="SSF51905">
    <property type="entry name" value="FAD/NAD(P)-binding domain"/>
    <property type="match status" value="1"/>
</dbReference>
<evidence type="ECO:0000256" key="2">
    <source>
        <dbReference type="ARBA" id="ARBA00022827"/>
    </source>
</evidence>
<evidence type="ECO:0000259" key="4">
    <source>
        <dbReference type="Pfam" id="PF01494"/>
    </source>
</evidence>
<dbReference type="AlphaFoldDB" id="A0A6V8HTI4"/>
<keyword evidence="3" id="KW-0560">Oxidoreductase</keyword>
<dbReference type="InterPro" id="IPR051104">
    <property type="entry name" value="FAD_monoxygenase"/>
</dbReference>
<evidence type="ECO:0000256" key="1">
    <source>
        <dbReference type="ARBA" id="ARBA00022630"/>
    </source>
</evidence>
<dbReference type="PANTHER" id="PTHR46720:SF3">
    <property type="entry name" value="FAD-BINDING DOMAIN-CONTAINING PROTEIN-RELATED"/>
    <property type="match status" value="1"/>
</dbReference>
<keyword evidence="2" id="KW-0274">FAD</keyword>
<dbReference type="PRINTS" id="PR00420">
    <property type="entry name" value="RNGMNOXGNASE"/>
</dbReference>
<reference evidence="6" key="1">
    <citation type="journal article" date="2015" name="Genome Announc.">
        <title>Draft genome sequence of Talaromyces cellulolyticus strain Y-94, a source of lignocellulosic biomass-degrading enzymes.</title>
        <authorList>
            <person name="Fujii T."/>
            <person name="Koike H."/>
            <person name="Sawayama S."/>
            <person name="Yano S."/>
            <person name="Inoue H."/>
        </authorList>
    </citation>
    <scope>NUCLEOTIDE SEQUENCE [LARGE SCALE GENOMIC DNA]</scope>
    <source>
        <strain evidence="6">Y-94</strain>
    </source>
</reference>
<feature type="domain" description="FAD-binding" evidence="4">
    <location>
        <begin position="146"/>
        <end position="379"/>
    </location>
</feature>
<gene>
    <name evidence="5" type="ORF">TCE0_060f18926</name>
</gene>
<dbReference type="Gene3D" id="3.50.50.60">
    <property type="entry name" value="FAD/NAD(P)-binding domain"/>
    <property type="match status" value="1"/>
</dbReference>
<sequence>MISESTESTTETPNNTNPPFEVSIIGGGIIGLNLALGLLRRNIPVAIYEKASELKGIGAGIGFSATVQECMSYLDPRISAILSKIGFVENQPLRWVDASKKDEDFSMRGPDELFDMKLPLERSYVLCHRAVLVDELVKLLPEGCLRLGKRLEGIEQRTDTGKVVMSFMDGTKVESDAVVLGCDGIKSHVRYLLAGEGNPSGIPHYAKESAYRCIIKMSEVVPILGNYASVMAVWVGRGASLVTYPVSNKVCNFAAFVRDNDRDWPDYSEQTVQASKAEIIGAFVDFNPMIRRLLEVLPDQQSRWGLFDTLDYPLQSYVDGCVAVAGDAAHGSTPHHGMGAGIGIEDAVVLVTILEKANQRLSSDAAATPESKRMAISRAFETYDAIRRERSQWHVASSRRQGQLNKWELPEIRNADDFVRDTMERASRVYTYNWRLEVQRSIQDYEQKMANTEE</sequence>
<dbReference type="GO" id="GO:0016491">
    <property type="term" value="F:oxidoreductase activity"/>
    <property type="evidence" value="ECO:0007669"/>
    <property type="project" value="UniProtKB-KW"/>
</dbReference>
<dbReference type="Proteomes" id="UP000053095">
    <property type="component" value="Unassembled WGS sequence"/>
</dbReference>
<protein>
    <submittedName>
        <fullName evidence="5">Zeaxanthin epoxidase</fullName>
    </submittedName>
</protein>
<proteinExistence type="predicted"/>
<dbReference type="SUPFAM" id="SSF54373">
    <property type="entry name" value="FAD-linked reductases, C-terminal domain"/>
    <property type="match status" value="1"/>
</dbReference>
<dbReference type="InterPro" id="IPR036188">
    <property type="entry name" value="FAD/NAD-bd_sf"/>
</dbReference>
<dbReference type="GO" id="GO:0071949">
    <property type="term" value="F:FAD binding"/>
    <property type="evidence" value="ECO:0007669"/>
    <property type="project" value="InterPro"/>
</dbReference>
<dbReference type="EMBL" id="DF933856">
    <property type="protein sequence ID" value="GAM43811.1"/>
    <property type="molecule type" value="Genomic_DNA"/>
</dbReference>
<keyword evidence="1" id="KW-0285">Flavoprotein</keyword>
<dbReference type="InterPro" id="IPR002938">
    <property type="entry name" value="FAD-bd"/>
</dbReference>
<organism evidence="5 6">
    <name type="scientific">Talaromyces pinophilus</name>
    <name type="common">Penicillium pinophilum</name>
    <dbReference type="NCBI Taxonomy" id="128442"/>
    <lineage>
        <taxon>Eukaryota</taxon>
        <taxon>Fungi</taxon>
        <taxon>Dikarya</taxon>
        <taxon>Ascomycota</taxon>
        <taxon>Pezizomycotina</taxon>
        <taxon>Eurotiomycetes</taxon>
        <taxon>Eurotiomycetidae</taxon>
        <taxon>Eurotiales</taxon>
        <taxon>Trichocomaceae</taxon>
        <taxon>Talaromyces</taxon>
        <taxon>Talaromyces sect. Talaromyces</taxon>
    </lineage>
</organism>
<name>A0A6V8HTI4_TALPI</name>
<keyword evidence="6" id="KW-1185">Reference proteome</keyword>
<evidence type="ECO:0000313" key="5">
    <source>
        <dbReference type="EMBL" id="GAM43811.1"/>
    </source>
</evidence>
<evidence type="ECO:0000313" key="6">
    <source>
        <dbReference type="Proteomes" id="UP000053095"/>
    </source>
</evidence>
<accession>A0A6V8HTI4</accession>